<dbReference type="AlphaFoldDB" id="A0A0V1GFD6"/>
<comment type="caution">
    <text evidence="2">The sequence shown here is derived from an EMBL/GenBank/DDBJ whole genome shotgun (WGS) entry which is preliminary data.</text>
</comment>
<evidence type="ECO:0000313" key="3">
    <source>
        <dbReference type="Proteomes" id="UP000054826"/>
    </source>
</evidence>
<keyword evidence="1" id="KW-0812">Transmembrane</keyword>
<organism evidence="2 3">
    <name type="scientific">Trichinella pseudospiralis</name>
    <name type="common">Parasitic roundworm</name>
    <dbReference type="NCBI Taxonomy" id="6337"/>
    <lineage>
        <taxon>Eukaryota</taxon>
        <taxon>Metazoa</taxon>
        <taxon>Ecdysozoa</taxon>
        <taxon>Nematoda</taxon>
        <taxon>Enoplea</taxon>
        <taxon>Dorylaimia</taxon>
        <taxon>Trichinellida</taxon>
        <taxon>Trichinellidae</taxon>
        <taxon>Trichinella</taxon>
    </lineage>
</organism>
<reference evidence="2 3" key="1">
    <citation type="submission" date="2015-01" db="EMBL/GenBank/DDBJ databases">
        <title>Evolution of Trichinella species and genotypes.</title>
        <authorList>
            <person name="Korhonen P.K."/>
            <person name="Edoardo P."/>
            <person name="Giuseppe L.R."/>
            <person name="Gasser R.B."/>
        </authorList>
    </citation>
    <scope>NUCLEOTIDE SEQUENCE [LARGE SCALE GENOMIC DNA]</scope>
    <source>
        <strain evidence="2">ISS176</strain>
    </source>
</reference>
<accession>A0A0V1GFD6</accession>
<proteinExistence type="predicted"/>
<gene>
    <name evidence="2" type="ORF">T4C_7595</name>
</gene>
<evidence type="ECO:0000256" key="1">
    <source>
        <dbReference type="SAM" id="Phobius"/>
    </source>
</evidence>
<protein>
    <submittedName>
        <fullName evidence="2">Uncharacterized protein</fullName>
    </submittedName>
</protein>
<name>A0A0V1GFD6_TRIPS</name>
<evidence type="ECO:0000313" key="2">
    <source>
        <dbReference type="EMBL" id="KRY96932.1"/>
    </source>
</evidence>
<dbReference type="EMBL" id="JYDV01003031">
    <property type="protein sequence ID" value="KRY96932.1"/>
    <property type="molecule type" value="Genomic_DNA"/>
</dbReference>
<keyword evidence="1" id="KW-0472">Membrane</keyword>
<feature type="transmembrane region" description="Helical" evidence="1">
    <location>
        <begin position="6"/>
        <end position="28"/>
    </location>
</feature>
<keyword evidence="1" id="KW-1133">Transmembrane helix</keyword>
<sequence>MAFYQLFFLLHVAAVFLTTSLLIINCIVRIARNTLTPSTLYLLRVFYPTTFGRSNDILEKKLIFVFYNAS</sequence>
<dbReference type="Proteomes" id="UP000054826">
    <property type="component" value="Unassembled WGS sequence"/>
</dbReference>